<evidence type="ECO:0000256" key="1">
    <source>
        <dbReference type="ARBA" id="ARBA00022737"/>
    </source>
</evidence>
<comment type="caution">
    <text evidence="3">The sequence shown here is derived from an EMBL/GenBank/DDBJ whole genome shotgun (WGS) entry which is preliminary data.</text>
</comment>
<dbReference type="EMBL" id="MTHB01000251">
    <property type="protein sequence ID" value="OXC73411.1"/>
    <property type="molecule type" value="Genomic_DNA"/>
</dbReference>
<dbReference type="Pfam" id="PF24883">
    <property type="entry name" value="NPHP3_N"/>
    <property type="match status" value="1"/>
</dbReference>
<accession>A0A226WQE0</accession>
<evidence type="ECO:0000313" key="4">
    <source>
        <dbReference type="Proteomes" id="UP000214720"/>
    </source>
</evidence>
<evidence type="ECO:0000259" key="2">
    <source>
        <dbReference type="Pfam" id="PF24883"/>
    </source>
</evidence>
<dbReference type="SUPFAM" id="SSF52540">
    <property type="entry name" value="P-loop containing nucleoside triphosphate hydrolases"/>
    <property type="match status" value="1"/>
</dbReference>
<dbReference type="Proteomes" id="UP000214720">
    <property type="component" value="Unassembled WGS sequence"/>
</dbReference>
<dbReference type="Gene3D" id="3.40.50.300">
    <property type="entry name" value="P-loop containing nucleotide triphosphate hydrolases"/>
    <property type="match status" value="1"/>
</dbReference>
<dbReference type="InterPro" id="IPR056884">
    <property type="entry name" value="NPHP3-like_N"/>
</dbReference>
<proteinExistence type="predicted"/>
<reference evidence="4" key="1">
    <citation type="submission" date="2017-01" db="EMBL/GenBank/DDBJ databases">
        <title>Genome Analysis of Deinococcus marmoris KOPRI26562.</title>
        <authorList>
            <person name="Kim J.H."/>
            <person name="Oh H.-M."/>
        </authorList>
    </citation>
    <scope>NUCLEOTIDE SEQUENCE [LARGE SCALE GENOMIC DNA]</scope>
    <source>
        <strain evidence="4">PAMC 26633</strain>
    </source>
</reference>
<sequence length="1028" mass="114910">MSDAPQPGEPRPLSDDEINDLFDTVELRREANAPPPNAPPAYDLVTQLFERASVLGTFTPAQLTQGIVKGDETGAALDEVLGDSVIVPQEDGRHWLLSPPRRLRTLLKMGKRALNTLDEVAREVTDPLGRAMSALIREEAAPASTMSIEDLRSFSAAGEWLRDWSALARDRLDQWRGELQRRELLEPLRSIAEDFVGREKDVTKLRSFVGIAPPETRFEGWSRWARGLLESRKPPLMIHGIGGIGKSTLMAQFILTHAAVASERGFPFAYLDFDRAALDPSNPASLLSEVLEQVSSQFPPMAAGRRAWTRQLQSERRRNRVEQLSRSSASSMVDYATDSAGSESVARLFASWMHDAGLSDRPFLLVLDTFEEVQIRGAAAVDSVFDWIEAMSVLPQLRVVIAGRAPVEGHAITDHPLGNFDRPAALAFLRSAGVEADLRKTIFDIVGGNPLSLRLSVQLVRQNAFETVRAEDLKSWFGRKDGTYIQGYLYTRLLHHINDSRIEKLAHPGLVLRRITPEIIGQVLLPMLVQAGVEELRGQAPDDLYRALKAEVSLVAEEDGALVHRKDVRVVMLQLQRQDDPNMFEALNRVAADYYGSHDPASRVSRRERAYHLLMLDEFPPAQVLSRLDHGDLLSLASALDELPEQPRNIVRAALGQSLTSGQQALLPDSIWQTYAYRRGLALLAAGSPYTAMELFQKRLGLVMDGPARFPLALALFNLLDWRESEEMLTEHSQPVRWRAIPELDQHELDELNIRPFIEAGFLAWYRDDLQRAAAYFGQARARADRPDALFFRVEAMLGLAIVEPKAGHLSQLHETLSQIHPAEWRRNLLTLRRVIFLGAAPRSLIRTAVSLLGVQLRSTRNLSRLIHTDGSRLTPATRQAAKAALAGERSDEVFTTLERSAGTELAKLIATDLELDVTPYLRGRFAPWKIPLRVALLAMYPNVDDLRSECLRRSFLPEEFLSLKARSARSLADAIVDRADQHGDLMRMAEQLLLPEDKRSPDGVDALFRAMQRYAAQLPDPIAGRYA</sequence>
<name>A0A226WQE0_CABSO</name>
<dbReference type="InterPro" id="IPR027417">
    <property type="entry name" value="P-loop_NTPase"/>
</dbReference>
<evidence type="ECO:0000313" key="3">
    <source>
        <dbReference type="EMBL" id="OXC73411.1"/>
    </source>
</evidence>
<dbReference type="AlphaFoldDB" id="A0A226WQE0"/>
<protein>
    <recommendedName>
        <fullName evidence="2">Nephrocystin 3-like N-terminal domain-containing protein</fullName>
    </recommendedName>
</protein>
<organism evidence="3 4">
    <name type="scientific">Caballeronia sordidicola</name>
    <name type="common">Burkholderia sordidicola</name>
    <dbReference type="NCBI Taxonomy" id="196367"/>
    <lineage>
        <taxon>Bacteria</taxon>
        <taxon>Pseudomonadati</taxon>
        <taxon>Pseudomonadota</taxon>
        <taxon>Betaproteobacteria</taxon>
        <taxon>Burkholderiales</taxon>
        <taxon>Burkholderiaceae</taxon>
        <taxon>Caballeronia</taxon>
    </lineage>
</organism>
<keyword evidence="1" id="KW-0677">Repeat</keyword>
<feature type="domain" description="Nephrocystin 3-like N-terminal" evidence="2">
    <location>
        <begin position="230"/>
        <end position="312"/>
    </location>
</feature>
<gene>
    <name evidence="3" type="ORF">BSU04_37075</name>
</gene>